<organism evidence="5 6">
    <name type="scientific">Phaeosphaeria nodorum (strain SN15 / ATCC MYA-4574 / FGSC 10173)</name>
    <name type="common">Glume blotch fungus</name>
    <name type="synonym">Parastagonospora nodorum</name>
    <dbReference type="NCBI Taxonomy" id="321614"/>
    <lineage>
        <taxon>Eukaryota</taxon>
        <taxon>Fungi</taxon>
        <taxon>Dikarya</taxon>
        <taxon>Ascomycota</taxon>
        <taxon>Pezizomycotina</taxon>
        <taxon>Dothideomycetes</taxon>
        <taxon>Pleosporomycetidae</taxon>
        <taxon>Pleosporales</taxon>
        <taxon>Pleosporineae</taxon>
        <taxon>Phaeosphaeriaceae</taxon>
        <taxon>Parastagonospora</taxon>
    </lineage>
</organism>
<dbReference type="VEuPathDB" id="FungiDB:JI435_057460"/>
<dbReference type="Proteomes" id="UP000663193">
    <property type="component" value="Chromosome 6"/>
</dbReference>
<evidence type="ECO:0000256" key="2">
    <source>
        <dbReference type="ARBA" id="ARBA00022801"/>
    </source>
</evidence>
<reference evidence="6" key="1">
    <citation type="journal article" date="2021" name="BMC Genomics">
        <title>Chromosome-level genome assembly and manually-curated proteome of model necrotroph Parastagonospora nodorum Sn15 reveals a genome-wide trove of candidate effector homologs, and redundancy of virulence-related functions within an accessory chromosome.</title>
        <authorList>
            <person name="Bertazzoni S."/>
            <person name="Jones D.A.B."/>
            <person name="Phan H.T."/>
            <person name="Tan K.-C."/>
            <person name="Hane J.K."/>
        </authorList>
    </citation>
    <scope>NUCLEOTIDE SEQUENCE [LARGE SCALE GENOMIC DNA]</scope>
    <source>
        <strain evidence="6">SN15 / ATCC MYA-4574 / FGSC 10173)</strain>
    </source>
</reference>
<dbReference type="InterPro" id="IPR029058">
    <property type="entry name" value="AB_hydrolase_fold"/>
</dbReference>
<dbReference type="OMA" id="CTKANAN"/>
<feature type="domain" description="Peptidase S33 tripeptidyl aminopeptidase-like C-terminal" evidence="4">
    <location>
        <begin position="459"/>
        <end position="533"/>
    </location>
</feature>
<dbReference type="PANTHER" id="PTHR43248:SF25">
    <property type="entry name" value="AB HYDROLASE-1 DOMAIN-CONTAINING PROTEIN-RELATED"/>
    <property type="match status" value="1"/>
</dbReference>
<dbReference type="Gene3D" id="3.40.50.1820">
    <property type="entry name" value="alpha/beta hydrolase"/>
    <property type="match status" value="1"/>
</dbReference>
<keyword evidence="6" id="KW-1185">Reference proteome</keyword>
<dbReference type="SUPFAM" id="SSF53474">
    <property type="entry name" value="alpha/beta-Hydrolases"/>
    <property type="match status" value="1"/>
</dbReference>
<proteinExistence type="inferred from homology"/>
<dbReference type="AlphaFoldDB" id="A0A7U2F3Y5"/>
<dbReference type="PANTHER" id="PTHR43248">
    <property type="entry name" value="2-SUCCINYL-6-HYDROXY-2,4-CYCLOHEXADIENE-1-CARBOXYLATE SYNTHASE"/>
    <property type="match status" value="1"/>
</dbReference>
<accession>A0A7U2F3Y5</accession>
<evidence type="ECO:0000259" key="4">
    <source>
        <dbReference type="Pfam" id="PF08386"/>
    </source>
</evidence>
<name>A0A7U2F3Y5_PHANO</name>
<keyword evidence="3" id="KW-0732">Signal</keyword>
<evidence type="ECO:0000256" key="1">
    <source>
        <dbReference type="ARBA" id="ARBA00010088"/>
    </source>
</evidence>
<dbReference type="OrthoDB" id="425534at2759"/>
<feature type="chain" id="PRO_5034433503" description="Peptidase S33 tripeptidyl aminopeptidase-like C-terminal domain-containing protein" evidence="3">
    <location>
        <begin position="17"/>
        <end position="556"/>
    </location>
</feature>
<keyword evidence="2" id="KW-0378">Hydrolase</keyword>
<dbReference type="GO" id="GO:0016787">
    <property type="term" value="F:hydrolase activity"/>
    <property type="evidence" value="ECO:0007669"/>
    <property type="project" value="UniProtKB-KW"/>
</dbReference>
<dbReference type="InterPro" id="IPR013595">
    <property type="entry name" value="Pept_S33_TAP-like_C"/>
</dbReference>
<dbReference type="RefSeq" id="XP_001796142.1">
    <property type="nucleotide sequence ID" value="XM_001796090.1"/>
</dbReference>
<sequence>MLLTATTVLLVSVAAAFPAPLITPYSQLRSLETNNTVSSFKDIPKSSKLQWLPCYKRFECANLEVPLDYEQPSLGPTVVPWIRLKATNSSDIDVIYNPGGPAGSGIAAFLAGSGDRIMEYTGSKYNVVSFDPRGVNASDVDLTCFPGEADTREEFENNKASLSTPQEEYAQAVAIGKWCTAANKNTTARYAGTVAIVQDMLHFTKLQAALNGKEPEQALVWYYGLSYGTVIGHTLANLYPSRVGRIILDGNVHSEDYYKGIVYDSVSTFDNSMRYFFRVCAEAGSKKCAFATDSTDADGLEKRFDALLSDLEREPLQSIDPKQPVPFIITRDRVVERVFSWTYNPSRDFKHIAAVLAGLVEKNATIWNEAGRNTSRDAKPEPEPFDYTAAAFREAQRLITAIDAADRYPVKNVDNYLAVVERISKTGKWLGKDYAVGNPLFAAGMSILPPKSQTFPGFNKTKTLNPVLFVNPDADPATPLSSAQYMSNFFEGSAVVQQRSGGHTVSGVESSCTLKHMAAYLETGKVPNNGTVCETDKRPLMDVQSKRGLAAPVPLF</sequence>
<evidence type="ECO:0000313" key="5">
    <source>
        <dbReference type="EMBL" id="QRC96109.1"/>
    </source>
</evidence>
<dbReference type="InterPro" id="IPR051601">
    <property type="entry name" value="Serine_prot/Carboxylest_S33"/>
</dbReference>
<gene>
    <name evidence="5" type="ORF">JI435_057460</name>
</gene>
<evidence type="ECO:0000256" key="3">
    <source>
        <dbReference type="SAM" id="SignalP"/>
    </source>
</evidence>
<feature type="signal peptide" evidence="3">
    <location>
        <begin position="1"/>
        <end position="16"/>
    </location>
</feature>
<evidence type="ECO:0000313" key="6">
    <source>
        <dbReference type="Proteomes" id="UP000663193"/>
    </source>
</evidence>
<dbReference type="KEGG" id="pno:SNOG_05746"/>
<protein>
    <recommendedName>
        <fullName evidence="4">Peptidase S33 tripeptidyl aminopeptidase-like C-terminal domain-containing protein</fullName>
    </recommendedName>
</protein>
<dbReference type="EMBL" id="CP069028">
    <property type="protein sequence ID" value="QRC96109.1"/>
    <property type="molecule type" value="Genomic_DNA"/>
</dbReference>
<comment type="similarity">
    <text evidence="1">Belongs to the peptidase S33 family.</text>
</comment>
<dbReference type="Pfam" id="PF08386">
    <property type="entry name" value="Abhydrolase_4"/>
    <property type="match status" value="1"/>
</dbReference>